<evidence type="ECO:0000313" key="3">
    <source>
        <dbReference type="Proteomes" id="UP001432146"/>
    </source>
</evidence>
<feature type="region of interest" description="Disordered" evidence="1">
    <location>
        <begin position="1"/>
        <end position="20"/>
    </location>
</feature>
<dbReference type="EMBL" id="JAWNGG020000089">
    <property type="protein sequence ID" value="KAK9302800.1"/>
    <property type="molecule type" value="Genomic_DNA"/>
</dbReference>
<accession>A0AAW0ZYV9</accession>
<dbReference type="Proteomes" id="UP001432146">
    <property type="component" value="Unassembled WGS sequence"/>
</dbReference>
<organism evidence="2 3">
    <name type="scientific">Tetragonisca angustula</name>
    <dbReference type="NCBI Taxonomy" id="166442"/>
    <lineage>
        <taxon>Eukaryota</taxon>
        <taxon>Metazoa</taxon>
        <taxon>Ecdysozoa</taxon>
        <taxon>Arthropoda</taxon>
        <taxon>Hexapoda</taxon>
        <taxon>Insecta</taxon>
        <taxon>Pterygota</taxon>
        <taxon>Neoptera</taxon>
        <taxon>Endopterygota</taxon>
        <taxon>Hymenoptera</taxon>
        <taxon>Apocrita</taxon>
        <taxon>Aculeata</taxon>
        <taxon>Apoidea</taxon>
        <taxon>Anthophila</taxon>
        <taxon>Apidae</taxon>
        <taxon>Tetragonisca</taxon>
    </lineage>
</organism>
<reference evidence="2 3" key="1">
    <citation type="submission" date="2024-05" db="EMBL/GenBank/DDBJ databases">
        <title>The nuclear and mitochondrial genome assemblies of Tetragonisca angustula (Apidae: Meliponini), a tiny yet remarkable pollinator in the Neotropics.</title>
        <authorList>
            <person name="Ferrari R."/>
            <person name="Ricardo P.C."/>
            <person name="Dias F.C."/>
            <person name="Araujo N.S."/>
            <person name="Soares D.O."/>
            <person name="Zhou Q.-S."/>
            <person name="Zhu C.-D."/>
            <person name="Coutinho L."/>
            <person name="Airas M.C."/>
            <person name="Batista T.M."/>
        </authorList>
    </citation>
    <scope>NUCLEOTIDE SEQUENCE [LARGE SCALE GENOMIC DNA]</scope>
    <source>
        <strain evidence="2">ASF017062</strain>
        <tissue evidence="2">Abdomen</tissue>
    </source>
</reference>
<evidence type="ECO:0000256" key="1">
    <source>
        <dbReference type="SAM" id="MobiDB-lite"/>
    </source>
</evidence>
<dbReference type="AlphaFoldDB" id="A0AAW0ZYV9"/>
<gene>
    <name evidence="2" type="ORF">QLX08_005294</name>
</gene>
<name>A0AAW0ZYV9_9HYME</name>
<sequence>MVDKKANVKISTRTSAERSKHTKKMDLGDVIKRKKEQCNKLNVKFNWQDLCQYIPECLFYRVDELRETAVKRQCSDKVIDQFLIFAFEQLINKDTLTTEKFIIVGKKESRFNVF</sequence>
<keyword evidence="3" id="KW-1185">Reference proteome</keyword>
<evidence type="ECO:0000313" key="2">
    <source>
        <dbReference type="EMBL" id="KAK9302800.1"/>
    </source>
</evidence>
<protein>
    <submittedName>
        <fullName evidence="2">Uncharacterized protein</fullName>
    </submittedName>
</protein>
<comment type="caution">
    <text evidence="2">The sequence shown here is derived from an EMBL/GenBank/DDBJ whole genome shotgun (WGS) entry which is preliminary data.</text>
</comment>
<proteinExistence type="predicted"/>